<dbReference type="EMBL" id="CAJNNV010031686">
    <property type="protein sequence ID" value="CAE8637364.1"/>
    <property type="molecule type" value="Genomic_DNA"/>
</dbReference>
<reference evidence="1" key="1">
    <citation type="submission" date="2021-02" db="EMBL/GenBank/DDBJ databases">
        <authorList>
            <person name="Dougan E. K."/>
            <person name="Rhodes N."/>
            <person name="Thang M."/>
            <person name="Chan C."/>
        </authorList>
    </citation>
    <scope>NUCLEOTIDE SEQUENCE</scope>
</reference>
<protein>
    <submittedName>
        <fullName evidence="1">Uncharacterized protein</fullName>
    </submittedName>
</protein>
<accession>A0A813HGU8</accession>
<evidence type="ECO:0000313" key="2">
    <source>
        <dbReference type="Proteomes" id="UP000654075"/>
    </source>
</evidence>
<comment type="caution">
    <text evidence="1">The sequence shown here is derived from an EMBL/GenBank/DDBJ whole genome shotgun (WGS) entry which is preliminary data.</text>
</comment>
<name>A0A813HGU8_POLGL</name>
<sequence>VYSSDTESLEFPIPRAYQYDGVRERRRFSVPDEMRRFALHWRIHNKVASHFNPRAAACQAAYDKLVATDPQSTDFDSARSAYFEARQDARAFELQ</sequence>
<organism evidence="1 2">
    <name type="scientific">Polarella glacialis</name>
    <name type="common">Dinoflagellate</name>
    <dbReference type="NCBI Taxonomy" id="89957"/>
    <lineage>
        <taxon>Eukaryota</taxon>
        <taxon>Sar</taxon>
        <taxon>Alveolata</taxon>
        <taxon>Dinophyceae</taxon>
        <taxon>Suessiales</taxon>
        <taxon>Suessiaceae</taxon>
        <taxon>Polarella</taxon>
    </lineage>
</organism>
<evidence type="ECO:0000313" key="1">
    <source>
        <dbReference type="EMBL" id="CAE8637364.1"/>
    </source>
</evidence>
<proteinExistence type="predicted"/>
<dbReference type="AlphaFoldDB" id="A0A813HGU8"/>
<feature type="non-terminal residue" evidence="1">
    <location>
        <position position="95"/>
    </location>
</feature>
<feature type="non-terminal residue" evidence="1">
    <location>
        <position position="1"/>
    </location>
</feature>
<keyword evidence="2" id="KW-1185">Reference proteome</keyword>
<gene>
    <name evidence="1" type="ORF">PGLA1383_LOCUS52730</name>
</gene>
<dbReference type="Proteomes" id="UP000654075">
    <property type="component" value="Unassembled WGS sequence"/>
</dbReference>